<comment type="catalytic activity">
    <reaction evidence="4">
        <text>alpha-D-galactosyl-(1-&gt;3)-1D-myo-inositol + sucrose = raffinose + myo-inositol</text>
        <dbReference type="Rhea" id="RHEA:20161"/>
        <dbReference type="ChEBI" id="CHEBI:16634"/>
        <dbReference type="ChEBI" id="CHEBI:17268"/>
        <dbReference type="ChEBI" id="CHEBI:17505"/>
        <dbReference type="ChEBI" id="CHEBI:17992"/>
        <dbReference type="EC" id="2.4.1.82"/>
    </reaction>
</comment>
<feature type="compositionally biased region" description="Low complexity" evidence="5">
    <location>
        <begin position="28"/>
        <end position="41"/>
    </location>
</feature>
<dbReference type="GO" id="GO:0047274">
    <property type="term" value="F:galactinol-sucrose galactosyltransferase activity"/>
    <property type="evidence" value="ECO:0007669"/>
    <property type="project" value="UniProtKB-EC"/>
</dbReference>
<keyword evidence="3" id="KW-0119">Carbohydrate metabolism</keyword>
<dbReference type="OrthoDB" id="4664297at2759"/>
<protein>
    <submittedName>
        <fullName evidence="6">Uncharacterized protein</fullName>
    </submittedName>
</protein>
<proteinExistence type="inferred from homology"/>
<dbReference type="InterPro" id="IPR008811">
    <property type="entry name" value="Glycosyl_hydrolases_36"/>
</dbReference>
<evidence type="ECO:0000256" key="1">
    <source>
        <dbReference type="ARBA" id="ARBA00001255"/>
    </source>
</evidence>
<name>A0A139INM2_9PEZI</name>
<gene>
    <name evidence="6" type="ORF">AC579_3749</name>
</gene>
<evidence type="ECO:0000256" key="2">
    <source>
        <dbReference type="ARBA" id="ARBA00007240"/>
    </source>
</evidence>
<sequence>MAYSIPDCDTVKGERVYPIPTMSETDLLPEQLPPQQVQSSSRRNDLDDMYCTVTCHPPLGQATTISRDQSGVHFTILLETSSHAIDLSQAQVCVWHNHGGHHDWAELHLKPSTEYEEVLLLHRPSAHGIRRAWFTAHLSGSPKHGQVVSFTVKFLLKNDQDWRWAKNLTGVEDGELSYQSTDYAKHSTYHLDHWFSDISKDIKWQSERPDTDETYLYSLTSPVSPANGQDSGLQHHQLGTPANATRWFSLVRLWSPWLAPRQGKGKFEVDKDAVLISFLRCDGLHVVVLGISGVQDVVTTFFNDKSGNVIIKGRNDKTHAGTSTTLVAVANSFEVANAAVFYHARKVVAANGYNENDAEVNALLDPIKPDWLEEWYDGLTYCTWNGLGQNLTEQKIYDALDSLSKENINVTNLIIDDNWQSLSKGETQFVRGWSDFEANAEGFPKGMKHTTTEIRKRHPNINHIAVWHAMLGYWGGIDPEGWIAQNYRTIQVEKEPGVAGGVFTVVAPEDANRMYNDFYAFLSDSGVDSVKTDAQFFLDLLLHAPDRREMITTYQDAWTIAHLRHLGSRAISCMSQAPQILFHSQLPQNKPKLLVRNSDDFFPDVAASHPWHIFCNAHNSLLTQHLNVLPDWDMFQTSHEWAGFHAAARAVSGGPIYFTDTPGKHDITLIKQMTAQTARDKTVILRPSIVGKAMNPYNEYSALTLLKIGTYVGMSRTGAGILGVFNVSKQHLSEFTALDEFPGTEEGEYVIGSFTSGQITKSAAKRGQKHALVGIEVEPQGWDILTAYNVQTFELKSSPKKPVGMAMLGLVDKMTGSAAVTGYDIYVEDNGRLRIWVSLKALGTLGIWISELEGKSIEDDFIVLIFGKPISVDCVNKSEKDARVLEIDIEKAWRESGEKAGWSNERIEENRSVQPHAALSLVQLNLEDHARSNMWSSRPRWLIVWLMALSLTAAETTISSRHFHGILNGHSGVLQSLKPTSEDSFDFSPSDYFASRNGVGNYHTGDLTARWRIGGEAEWQDIDTAKKRDIQPDSTADGHAILHTTFDHVFPDAAKHFSLSRDWSIEDDDLVLKATMQVKGSSEIELGAFGFPIEFNNIFTNRTADNTTAKCVLLDPYIGLDAGYVQVTRLTGTGPNLIVTPYSKDSRFEAWRFLEEDPEQPTGYQTQTFEGIYSWQTLTKAYKEREWNASDPWNEPTSVMLAPGRSISFALRFGLSSSTHDIEEAVASKDIPVAIGLPGYILPTDMDGQLYLNSKAAVSSIEVAPPTAFTISEQPAKNNWKSYKVNSNNGAFGRVRVTIKYDDGRSQTVHYFVTDTQENSSEKLAGFLFDKQWFDDTSDPFHRAPSVVSYDYDAGKQVLQDERVWIAGVSDEGGAGSFEAAAMKVAVRPTGDQVHKLEKMVNTTVWGWLQDKTSDNSTNPPTHEYGVKRSLFYYQPTALPDFKYDPSLRWKTWSAWNISEAYAVWRAYDYVHVSVIYWALYNAEKVAPGILTVNNATWYLTQAYHTIIAAQADIVAYSDAGLMGETIWLFILEALRAESLTSEADKVEAAMKERHDLWATQSEPFGSEMAWDSTGQEGEYESVHKGRPLPNANIADHYTSLGVYLWSKYFNDSKTVEKTLNSIRGYMPTVAHWGWNGNARRYWDFLYAGKLQRIERMIHHYGSGLNSLALLDSYTYNKDPAGQAAFHDLRVGYGGHMGPLSNINKEGFGAMAFHSFPGTLKWDAYSGDYGPNFLGHIVGARTILVNHPDFGWTAFGGNIRQNGYGGAITVEPKDSVRRRLYIAAMGVKLEIEAGTIESFTYSPSTNSLKVKVVQRDGNGAKTTTLKVEDTLGMGLGLNAEGLKHTRELALPAEIELSA</sequence>
<organism evidence="6 7">
    <name type="scientific">Pseudocercospora musae</name>
    <dbReference type="NCBI Taxonomy" id="113226"/>
    <lineage>
        <taxon>Eukaryota</taxon>
        <taxon>Fungi</taxon>
        <taxon>Dikarya</taxon>
        <taxon>Ascomycota</taxon>
        <taxon>Pezizomycotina</taxon>
        <taxon>Dothideomycetes</taxon>
        <taxon>Dothideomycetidae</taxon>
        <taxon>Mycosphaerellales</taxon>
        <taxon>Mycosphaerellaceae</taxon>
        <taxon>Pseudocercospora</taxon>
    </lineage>
</organism>
<comment type="similarity">
    <text evidence="2">Belongs to the glycosyl hydrolases 36 family.</text>
</comment>
<reference evidence="6 7" key="1">
    <citation type="submission" date="2015-07" db="EMBL/GenBank/DDBJ databases">
        <title>Comparative genomics of the Sigatoka disease complex on banana suggests a link between parallel evolutionary changes in Pseudocercospora fijiensis and Pseudocercospora eumusae and increased virulence on the banana host.</title>
        <authorList>
            <person name="Chang T.-C."/>
            <person name="Salvucci A."/>
            <person name="Crous P.W."/>
            <person name="Stergiopoulos I."/>
        </authorList>
    </citation>
    <scope>NUCLEOTIDE SEQUENCE [LARGE SCALE GENOMIC DNA]</scope>
    <source>
        <strain evidence="6 7">CBS 116634</strain>
    </source>
</reference>
<dbReference type="PANTHER" id="PTHR31268:SF32">
    <property type="entry name" value="GALACTINOL--SUCROSE GALACTOSYLTRANSFERASE 2-RELATED"/>
    <property type="match status" value="1"/>
</dbReference>
<evidence type="ECO:0000313" key="6">
    <source>
        <dbReference type="EMBL" id="KXT16319.1"/>
    </source>
</evidence>
<dbReference type="InterPro" id="IPR017853">
    <property type="entry name" value="GH"/>
</dbReference>
<dbReference type="Gene3D" id="3.20.20.70">
    <property type="entry name" value="Aldolase class I"/>
    <property type="match status" value="1"/>
</dbReference>
<evidence type="ECO:0000313" key="7">
    <source>
        <dbReference type="Proteomes" id="UP000073492"/>
    </source>
</evidence>
<dbReference type="GO" id="GO:0004557">
    <property type="term" value="F:alpha-galactosidase activity"/>
    <property type="evidence" value="ECO:0007669"/>
    <property type="project" value="UniProtKB-EC"/>
</dbReference>
<comment type="caution">
    <text evidence="6">The sequence shown here is derived from an EMBL/GenBank/DDBJ whole genome shotgun (WGS) entry which is preliminary data.</text>
</comment>
<dbReference type="InterPro" id="IPR043750">
    <property type="entry name" value="DUF5695"/>
</dbReference>
<dbReference type="STRING" id="113226.A0A139INM2"/>
<accession>A0A139INM2</accession>
<evidence type="ECO:0000256" key="5">
    <source>
        <dbReference type="SAM" id="MobiDB-lite"/>
    </source>
</evidence>
<dbReference type="Proteomes" id="UP000073492">
    <property type="component" value="Unassembled WGS sequence"/>
</dbReference>
<evidence type="ECO:0000256" key="3">
    <source>
        <dbReference type="ARBA" id="ARBA00023277"/>
    </source>
</evidence>
<dbReference type="EMBL" id="LFZO01000039">
    <property type="protein sequence ID" value="KXT16319.1"/>
    <property type="molecule type" value="Genomic_DNA"/>
</dbReference>
<comment type="catalytic activity">
    <reaction evidence="1">
        <text>Hydrolysis of terminal, non-reducing alpha-D-galactose residues in alpha-D-galactosides, including galactose oligosaccharides, galactomannans and galactolipids.</text>
        <dbReference type="EC" id="3.2.1.22"/>
    </reaction>
</comment>
<keyword evidence="7" id="KW-1185">Reference proteome</keyword>
<dbReference type="InterPro" id="IPR013785">
    <property type="entry name" value="Aldolase_TIM"/>
</dbReference>
<dbReference type="PANTHER" id="PTHR31268">
    <property type="match status" value="1"/>
</dbReference>
<dbReference type="Pfam" id="PF05691">
    <property type="entry name" value="Raffinose_syn"/>
    <property type="match status" value="1"/>
</dbReference>
<dbReference type="SUPFAM" id="SSF51445">
    <property type="entry name" value="(Trans)glycosidases"/>
    <property type="match status" value="1"/>
</dbReference>
<feature type="region of interest" description="Disordered" evidence="5">
    <location>
        <begin position="22"/>
        <end position="43"/>
    </location>
</feature>
<dbReference type="Pfam" id="PF18951">
    <property type="entry name" value="DUF5695"/>
    <property type="match status" value="2"/>
</dbReference>
<evidence type="ECO:0000256" key="4">
    <source>
        <dbReference type="ARBA" id="ARBA00049426"/>
    </source>
</evidence>